<feature type="transmembrane region" description="Helical" evidence="6">
    <location>
        <begin position="395"/>
        <end position="416"/>
    </location>
</feature>
<dbReference type="NCBIfam" id="TIGR01974">
    <property type="entry name" value="NDH_I_L"/>
    <property type="match status" value="1"/>
</dbReference>
<feature type="transmembrane region" description="Helical" evidence="6">
    <location>
        <begin position="136"/>
        <end position="155"/>
    </location>
</feature>
<dbReference type="Pfam" id="PF00662">
    <property type="entry name" value="Proton_antipo_N"/>
    <property type="match status" value="1"/>
</dbReference>
<evidence type="ECO:0000256" key="1">
    <source>
        <dbReference type="ARBA" id="ARBA00004127"/>
    </source>
</evidence>
<evidence type="ECO:0000256" key="3">
    <source>
        <dbReference type="ARBA" id="ARBA00022989"/>
    </source>
</evidence>
<dbReference type="EMBL" id="JBHPON010000002">
    <property type="protein sequence ID" value="MFC6036258.1"/>
    <property type="molecule type" value="Genomic_DNA"/>
</dbReference>
<dbReference type="PANTHER" id="PTHR42829">
    <property type="entry name" value="NADH-UBIQUINONE OXIDOREDUCTASE CHAIN 5"/>
    <property type="match status" value="1"/>
</dbReference>
<feature type="transmembrane region" description="Helical" evidence="6">
    <location>
        <begin position="499"/>
        <end position="520"/>
    </location>
</feature>
<evidence type="ECO:0000259" key="7">
    <source>
        <dbReference type="Pfam" id="PF00361"/>
    </source>
</evidence>
<evidence type="ECO:0000256" key="5">
    <source>
        <dbReference type="RuleBase" id="RU000320"/>
    </source>
</evidence>
<name>A0ABW1L0P1_9PROT</name>
<reference evidence="9 10" key="1">
    <citation type="submission" date="2024-09" db="EMBL/GenBank/DDBJ databases">
        <authorList>
            <person name="Zhang Z.-H."/>
        </authorList>
    </citation>
    <scope>NUCLEOTIDE SEQUENCE [LARGE SCALE GENOMIC DNA]</scope>
    <source>
        <strain evidence="9 10">HHTR114</strain>
    </source>
</reference>
<dbReference type="InterPro" id="IPR003945">
    <property type="entry name" value="NU5C-like"/>
</dbReference>
<feature type="transmembrane region" description="Helical" evidence="6">
    <location>
        <begin position="594"/>
        <end position="615"/>
    </location>
</feature>
<evidence type="ECO:0000256" key="6">
    <source>
        <dbReference type="SAM" id="Phobius"/>
    </source>
</evidence>
<dbReference type="InterPro" id="IPR018393">
    <property type="entry name" value="NADHpl_OxRdtase_5_subgr"/>
</dbReference>
<feature type="transmembrane region" description="Helical" evidence="6">
    <location>
        <begin position="325"/>
        <end position="345"/>
    </location>
</feature>
<feature type="transmembrane region" description="Helical" evidence="6">
    <location>
        <begin position="113"/>
        <end position="130"/>
    </location>
</feature>
<dbReference type="InterPro" id="IPR001750">
    <property type="entry name" value="ND/Mrp_TM"/>
</dbReference>
<evidence type="ECO:0000313" key="10">
    <source>
        <dbReference type="Proteomes" id="UP001596116"/>
    </source>
</evidence>
<feature type="transmembrane region" description="Helical" evidence="6">
    <location>
        <begin position="297"/>
        <end position="318"/>
    </location>
</feature>
<dbReference type="NCBIfam" id="NF005141">
    <property type="entry name" value="PRK06590.1"/>
    <property type="match status" value="1"/>
</dbReference>
<comment type="caution">
    <text evidence="9">The sequence shown here is derived from an EMBL/GenBank/DDBJ whole genome shotgun (WGS) entry which is preliminary data.</text>
</comment>
<feature type="transmembrane region" description="Helical" evidence="6">
    <location>
        <begin position="176"/>
        <end position="194"/>
    </location>
</feature>
<dbReference type="Pfam" id="PF00361">
    <property type="entry name" value="Proton_antipo_M"/>
    <property type="match status" value="1"/>
</dbReference>
<feature type="transmembrane region" description="Helical" evidence="6">
    <location>
        <begin position="351"/>
        <end position="374"/>
    </location>
</feature>
<protein>
    <submittedName>
        <fullName evidence="9">NADH-quinone oxidoreductase subunit L</fullName>
    </submittedName>
</protein>
<proteinExistence type="predicted"/>
<dbReference type="Proteomes" id="UP001596116">
    <property type="component" value="Unassembled WGS sequence"/>
</dbReference>
<evidence type="ECO:0000256" key="2">
    <source>
        <dbReference type="ARBA" id="ARBA00022692"/>
    </source>
</evidence>
<dbReference type="PRINTS" id="PR01435">
    <property type="entry name" value="NPOXDRDTASE5"/>
</dbReference>
<dbReference type="RefSeq" id="WP_379882512.1">
    <property type="nucleotide sequence ID" value="NZ_JBHPON010000002.1"/>
</dbReference>
<keyword evidence="10" id="KW-1185">Reference proteome</keyword>
<feature type="transmembrane region" description="Helical" evidence="6">
    <location>
        <begin position="269"/>
        <end position="291"/>
    </location>
</feature>
<dbReference type="PRINTS" id="PR01434">
    <property type="entry name" value="NADHDHGNASE5"/>
</dbReference>
<feature type="transmembrane region" description="Helical" evidence="6">
    <location>
        <begin position="81"/>
        <end position="101"/>
    </location>
</feature>
<dbReference type="Gene3D" id="1.20.5.2700">
    <property type="match status" value="1"/>
</dbReference>
<keyword evidence="4 6" id="KW-0472">Membrane</keyword>
<feature type="transmembrane region" description="Helical" evidence="6">
    <location>
        <begin position="696"/>
        <end position="716"/>
    </location>
</feature>
<comment type="subcellular location">
    <subcellularLocation>
        <location evidence="1">Endomembrane system</location>
        <topology evidence="1">Multi-pass membrane protein</topology>
    </subcellularLocation>
    <subcellularLocation>
        <location evidence="5">Membrane</location>
        <topology evidence="5">Multi-pass membrane protein</topology>
    </subcellularLocation>
</comment>
<evidence type="ECO:0000259" key="8">
    <source>
        <dbReference type="Pfam" id="PF00662"/>
    </source>
</evidence>
<feature type="transmembrane region" description="Helical" evidence="6">
    <location>
        <begin position="230"/>
        <end position="257"/>
    </location>
</feature>
<evidence type="ECO:0000256" key="4">
    <source>
        <dbReference type="ARBA" id="ARBA00023136"/>
    </source>
</evidence>
<feature type="transmembrane region" description="Helical" evidence="6">
    <location>
        <begin position="6"/>
        <end position="23"/>
    </location>
</feature>
<dbReference type="PANTHER" id="PTHR42829:SF2">
    <property type="entry name" value="NADH-UBIQUINONE OXIDOREDUCTASE CHAIN 5"/>
    <property type="match status" value="1"/>
</dbReference>
<feature type="transmembrane region" description="Helical" evidence="6">
    <location>
        <begin position="30"/>
        <end position="48"/>
    </location>
</feature>
<keyword evidence="2 5" id="KW-0812">Transmembrane</keyword>
<sequence length="722" mass="78183">MEPFVVLLPLFGAMLSMPVGRAFGYRASELLTTVLLLIAAVMSWFLFFDVAVGGNARTITLFEWISSGDFRANWSVRLDTLSAVMLVVVNSVSFLVHTYSMGYMKEYGEQSRFFAYLSLFTFAMLCLVTADNFLQLFFGWEGVGLASYLLIGFWFKKKSANDAAIKAFVVNRVGDFGFALGIMCIFYVFGTIQFDEVFSAVAGNAIVTPWNASAGGHIQELTIRFLSWDFHALTVIAVLLFIGAMGKSAQFLLHTWLPDAMEGPTPVSALIHAATMVTAGVFLVCRCSAIFEYAPSAAALVTLVGAVTAFFAATVGLLQDDIKKIVAYSTCSQLGYMFFAAGVGAYDAAMFHLFTHAFFKALLFLGSGAVIIGMHHEQDIKKMGGVKELMPFTHILMVIGTIAITGVGIPAIPGIWEGKIFGAPLGTAGFVSKDMILESAFFGGQAGAAFGYFAFTLGLLAAVMTAFYSWRLIFLTFWGPSRAPENVRKHPHSVPDTMMAPLIPLALGALVAGMAFYGYFVGDNSDKFWNGALYAAEEVHHEDAGTVADHLSAGEVEALRDSHEDTGHATAAADDHGAVGEEDHGGGHHDIPLWVLWAPFIAMLTGSFAAGWHYLRGDPLKPGMLRPGGMIYAFLKNKWYFDEIYDFIFVKPALAIGRFLWKDGDGKTIDGVGPDGIATFVAAGARRIVKMQSGYVYHYAFAMLVGIALLVTFILIRAGGGQ</sequence>
<evidence type="ECO:0000313" key="9">
    <source>
        <dbReference type="EMBL" id="MFC6036258.1"/>
    </source>
</evidence>
<keyword evidence="3 6" id="KW-1133">Transmembrane helix</keyword>
<gene>
    <name evidence="9" type="primary">nuoL</name>
    <name evidence="9" type="ORF">ACFMB1_11940</name>
</gene>
<organism evidence="9 10">
    <name type="scientific">Hyphococcus aureus</name>
    <dbReference type="NCBI Taxonomy" id="2666033"/>
    <lineage>
        <taxon>Bacteria</taxon>
        <taxon>Pseudomonadati</taxon>
        <taxon>Pseudomonadota</taxon>
        <taxon>Alphaproteobacteria</taxon>
        <taxon>Parvularculales</taxon>
        <taxon>Parvularculaceae</taxon>
        <taxon>Hyphococcus</taxon>
    </lineage>
</organism>
<accession>A0ABW1L0P1</accession>
<dbReference type="InterPro" id="IPR001516">
    <property type="entry name" value="Proton_antipo_N"/>
</dbReference>
<feature type="domain" description="NADH:quinone oxidoreductase/Mrp antiporter transmembrane" evidence="7">
    <location>
        <begin position="130"/>
        <end position="444"/>
    </location>
</feature>
<feature type="domain" description="NADH-Ubiquinone oxidoreductase (complex I) chain 5 N-terminal" evidence="8">
    <location>
        <begin position="64"/>
        <end position="114"/>
    </location>
</feature>
<feature type="transmembrane region" description="Helical" evidence="6">
    <location>
        <begin position="452"/>
        <end position="478"/>
    </location>
</feature>